<proteinExistence type="predicted"/>
<protein>
    <submittedName>
        <fullName evidence="1">Uncharacterized protein</fullName>
    </submittedName>
</protein>
<evidence type="ECO:0000313" key="2">
    <source>
        <dbReference type="Proteomes" id="UP000614334"/>
    </source>
</evidence>
<accession>A0A8H7IBJ6</accession>
<dbReference type="EMBL" id="JACYCF010000012">
    <property type="protein sequence ID" value="KAF8753879.1"/>
    <property type="molecule type" value="Genomic_DNA"/>
</dbReference>
<organism evidence="1 2">
    <name type="scientific">Rhizoctonia solani</name>
    <dbReference type="NCBI Taxonomy" id="456999"/>
    <lineage>
        <taxon>Eukaryota</taxon>
        <taxon>Fungi</taxon>
        <taxon>Dikarya</taxon>
        <taxon>Basidiomycota</taxon>
        <taxon>Agaricomycotina</taxon>
        <taxon>Agaricomycetes</taxon>
        <taxon>Cantharellales</taxon>
        <taxon>Ceratobasidiaceae</taxon>
        <taxon>Rhizoctonia</taxon>
    </lineage>
</organism>
<evidence type="ECO:0000313" key="1">
    <source>
        <dbReference type="EMBL" id="KAF8753879.1"/>
    </source>
</evidence>
<sequence length="473" mass="52424">MDAFIALGGDNGYTPLRVGPIQPLGSGANYFPVSAATPIALDAETHPSGYAIRIKLENTHPDLPFRTSEQINGQLKIYSKLGMKQLTASRLSLRVYFESRTLFMGLRPKQSGALNQRMQNMKSAAAQDYDNVMGYEVHRGVIPSENLILSWDPKAQLDAVLEPGNGHSEVSIPFSFTIPQKMAITEFNKYSGAPRNLCPVRRHPPPTLRDSPVGSIQWIVEAVMDLAPNVQREQDEMMFLKPTDQRRIHGEGAGTKKVMEAKGGKWEAYVKEIAVLEKYHVRSEVYVNSGSRLSTDAPVLPLVLFLKHTGTRASALPSFLRSSKPKTMHLTHATITVRCTTSTRGGKEVVAHVRNVMVRRHELRFDADSGSSKPGIAIPSGDAAPLEIDLTFDVQSQEEMNLSATKQFSVPARNFTPSFRTPNIEHEYHIMVYLKFAGDEVQRIATQFPVQVVLGSIENQLPPYQDVAPEYSG</sequence>
<reference evidence="1" key="1">
    <citation type="submission" date="2020-09" db="EMBL/GenBank/DDBJ databases">
        <title>Comparative genome analyses of four rice-infecting Rhizoctonia solani isolates reveal extensive enrichment of homogalacturonan modification genes.</title>
        <authorList>
            <person name="Lee D.-Y."/>
            <person name="Jeon J."/>
            <person name="Kim K.-T."/>
            <person name="Cheong K."/>
            <person name="Song H."/>
            <person name="Choi G."/>
            <person name="Ko J."/>
            <person name="Opiyo S.O."/>
            <person name="Zuo S."/>
            <person name="Madhav S."/>
            <person name="Lee Y.-H."/>
            <person name="Wang G.-L."/>
        </authorList>
    </citation>
    <scope>NUCLEOTIDE SEQUENCE</scope>
    <source>
        <strain evidence="1">AG1-IA B2</strain>
    </source>
</reference>
<name>A0A8H7IBJ6_9AGAM</name>
<dbReference type="AlphaFoldDB" id="A0A8H7IBJ6"/>
<comment type="caution">
    <text evidence="1">The sequence shown here is derived from an EMBL/GenBank/DDBJ whole genome shotgun (WGS) entry which is preliminary data.</text>
</comment>
<gene>
    <name evidence="1" type="ORF">RHS01_06611</name>
</gene>
<dbReference type="Proteomes" id="UP000614334">
    <property type="component" value="Unassembled WGS sequence"/>
</dbReference>